<dbReference type="PROSITE" id="PS50850">
    <property type="entry name" value="MFS"/>
    <property type="match status" value="1"/>
</dbReference>
<dbReference type="InterPro" id="IPR011701">
    <property type="entry name" value="MFS"/>
</dbReference>
<dbReference type="SUPFAM" id="SSF103473">
    <property type="entry name" value="MFS general substrate transporter"/>
    <property type="match status" value="2"/>
</dbReference>
<feature type="transmembrane region" description="Helical" evidence="6">
    <location>
        <begin position="189"/>
        <end position="212"/>
    </location>
</feature>
<feature type="transmembrane region" description="Helical" evidence="6">
    <location>
        <begin position="320"/>
        <end position="340"/>
    </location>
</feature>
<evidence type="ECO:0000259" key="7">
    <source>
        <dbReference type="PROSITE" id="PS50850"/>
    </source>
</evidence>
<accession>A0A8H4QSS6</accession>
<dbReference type="GO" id="GO:0000329">
    <property type="term" value="C:fungal-type vacuole membrane"/>
    <property type="evidence" value="ECO:0007669"/>
    <property type="project" value="TreeGrafter"/>
</dbReference>
<dbReference type="Pfam" id="PF07690">
    <property type="entry name" value="MFS_1"/>
    <property type="match status" value="1"/>
</dbReference>
<dbReference type="Proteomes" id="UP000566819">
    <property type="component" value="Unassembled WGS sequence"/>
</dbReference>
<dbReference type="AlphaFoldDB" id="A0A8H4QSS6"/>
<feature type="region of interest" description="Disordered" evidence="5">
    <location>
        <begin position="1"/>
        <end position="45"/>
    </location>
</feature>
<evidence type="ECO:0000313" key="8">
    <source>
        <dbReference type="EMBL" id="KAF4616203.1"/>
    </source>
</evidence>
<evidence type="ECO:0000256" key="4">
    <source>
        <dbReference type="ARBA" id="ARBA00023136"/>
    </source>
</evidence>
<evidence type="ECO:0000256" key="1">
    <source>
        <dbReference type="ARBA" id="ARBA00004141"/>
    </source>
</evidence>
<dbReference type="PANTHER" id="PTHR23501:SF6">
    <property type="entry name" value="MULTIDRUG TRANSPORTER, PUTATIVE (AFU_ORTHOLOGUE AFUA_3G14560)-RELATED"/>
    <property type="match status" value="1"/>
</dbReference>
<dbReference type="OrthoDB" id="4160219at2759"/>
<dbReference type="EMBL" id="JAAMPI010002258">
    <property type="protein sequence ID" value="KAF4616203.1"/>
    <property type="molecule type" value="Genomic_DNA"/>
</dbReference>
<sequence length="510" mass="54186">MASGEGQAAGNAGEQTPLLREASREENDDLNSETLTGEPQTGDEEEVIDINKANQHVGRRRGLVIILSLWGLIFLQASNISGITTTQSIIAEDLDAFASASWFTSSYLIAMSSISPLTAKLAQIFSPRICIFVGSLLFSLGGIVTSQAPDLATFLVGRAISGIGGASIMTISFILVLELSAKKRRGLFIGLLNSGFTVGVSLGAIVAGALVKVTGWRFLFWIQSPLALLAGIGLFFSIPKSFTSGHKDAGDESMASKLARIDYLGAAILTACLSLFLFGLSWSQVLWIPIAISGVLLIVFILVELYVAKDPIIPVIVLKSRGALLSCVAQLGMMATRWLVLFHTPTYALAVRGWSPASAGSALLPTNAGFALGGVLIGWLHIKRAGSFWLASVTSMILFASTLLLISQILNPNQPPVPLFLLALFLNGFCTGSALNYTLAHMLHLTPPSTHFISTSLLTTFRGFAGSFGSAIGGGFFIRALQSSLENGFMKENGSLDGKRELIRRLLGAM</sequence>
<dbReference type="GO" id="GO:0015174">
    <property type="term" value="F:basic amino acid transmembrane transporter activity"/>
    <property type="evidence" value="ECO:0007669"/>
    <property type="project" value="TreeGrafter"/>
</dbReference>
<feature type="transmembrane region" description="Helical" evidence="6">
    <location>
        <begin position="259"/>
        <end position="280"/>
    </location>
</feature>
<gene>
    <name evidence="8" type="ORF">G7Y89_g15203</name>
</gene>
<feature type="transmembrane region" description="Helical" evidence="6">
    <location>
        <begin position="461"/>
        <end position="481"/>
    </location>
</feature>
<feature type="transmembrane region" description="Helical" evidence="6">
    <location>
        <begin position="360"/>
        <end position="380"/>
    </location>
</feature>
<proteinExistence type="predicted"/>
<keyword evidence="9" id="KW-1185">Reference proteome</keyword>
<dbReference type="PANTHER" id="PTHR23501">
    <property type="entry name" value="MAJOR FACILITATOR SUPERFAMILY"/>
    <property type="match status" value="1"/>
</dbReference>
<feature type="domain" description="Major facilitator superfamily (MFS) profile" evidence="7">
    <location>
        <begin position="65"/>
        <end position="510"/>
    </location>
</feature>
<feature type="transmembrane region" description="Helical" evidence="6">
    <location>
        <begin position="218"/>
        <end position="238"/>
    </location>
</feature>
<comment type="subcellular location">
    <subcellularLocation>
        <location evidence="1">Membrane</location>
        <topology evidence="1">Multi-pass membrane protein</topology>
    </subcellularLocation>
</comment>
<protein>
    <recommendedName>
        <fullName evidence="7">Major facilitator superfamily (MFS) profile domain-containing protein</fullName>
    </recommendedName>
</protein>
<feature type="transmembrane region" description="Helical" evidence="6">
    <location>
        <begin position="155"/>
        <end position="177"/>
    </location>
</feature>
<evidence type="ECO:0000256" key="6">
    <source>
        <dbReference type="SAM" id="Phobius"/>
    </source>
</evidence>
<evidence type="ECO:0000256" key="3">
    <source>
        <dbReference type="ARBA" id="ARBA00022989"/>
    </source>
</evidence>
<dbReference type="InterPro" id="IPR020846">
    <property type="entry name" value="MFS_dom"/>
</dbReference>
<dbReference type="Gene3D" id="1.20.1250.20">
    <property type="entry name" value="MFS general substrate transporter like domains"/>
    <property type="match status" value="2"/>
</dbReference>
<evidence type="ECO:0000313" key="9">
    <source>
        <dbReference type="Proteomes" id="UP000566819"/>
    </source>
</evidence>
<feature type="compositionally biased region" description="Low complexity" evidence="5">
    <location>
        <begin position="1"/>
        <end position="15"/>
    </location>
</feature>
<organism evidence="8 9">
    <name type="scientific">Cudoniella acicularis</name>
    <dbReference type="NCBI Taxonomy" id="354080"/>
    <lineage>
        <taxon>Eukaryota</taxon>
        <taxon>Fungi</taxon>
        <taxon>Dikarya</taxon>
        <taxon>Ascomycota</taxon>
        <taxon>Pezizomycotina</taxon>
        <taxon>Leotiomycetes</taxon>
        <taxon>Helotiales</taxon>
        <taxon>Tricladiaceae</taxon>
        <taxon>Cudoniella</taxon>
    </lineage>
</organism>
<feature type="transmembrane region" description="Helical" evidence="6">
    <location>
        <begin position="419"/>
        <end position="440"/>
    </location>
</feature>
<evidence type="ECO:0000256" key="2">
    <source>
        <dbReference type="ARBA" id="ARBA00022692"/>
    </source>
</evidence>
<feature type="transmembrane region" description="Helical" evidence="6">
    <location>
        <begin position="129"/>
        <end position="149"/>
    </location>
</feature>
<keyword evidence="3 6" id="KW-1133">Transmembrane helix</keyword>
<dbReference type="InterPro" id="IPR036259">
    <property type="entry name" value="MFS_trans_sf"/>
</dbReference>
<keyword evidence="2 6" id="KW-0812">Transmembrane</keyword>
<feature type="transmembrane region" description="Helical" evidence="6">
    <location>
        <begin position="387"/>
        <end position="407"/>
    </location>
</feature>
<feature type="transmembrane region" description="Helical" evidence="6">
    <location>
        <begin position="96"/>
        <end position="117"/>
    </location>
</feature>
<keyword evidence="4 6" id="KW-0472">Membrane</keyword>
<reference evidence="8 9" key="1">
    <citation type="submission" date="2020-03" db="EMBL/GenBank/DDBJ databases">
        <title>Draft Genome Sequence of Cudoniella acicularis.</title>
        <authorList>
            <person name="Buettner E."/>
            <person name="Kellner H."/>
        </authorList>
    </citation>
    <scope>NUCLEOTIDE SEQUENCE [LARGE SCALE GENOMIC DNA]</scope>
    <source>
        <strain evidence="8 9">DSM 108380</strain>
    </source>
</reference>
<name>A0A8H4QSS6_9HELO</name>
<feature type="transmembrane region" description="Helical" evidence="6">
    <location>
        <begin position="286"/>
        <end position="308"/>
    </location>
</feature>
<comment type="caution">
    <text evidence="8">The sequence shown here is derived from an EMBL/GenBank/DDBJ whole genome shotgun (WGS) entry which is preliminary data.</text>
</comment>
<evidence type="ECO:0000256" key="5">
    <source>
        <dbReference type="SAM" id="MobiDB-lite"/>
    </source>
</evidence>
<feature type="transmembrane region" description="Helical" evidence="6">
    <location>
        <begin position="62"/>
        <end position="84"/>
    </location>
</feature>